<dbReference type="AlphaFoldDB" id="A0A375I188"/>
<gene>
    <name evidence="1" type="ORF">PROPJV5_0170</name>
</gene>
<proteinExistence type="predicted"/>
<protein>
    <submittedName>
        <fullName evidence="1">Uncharacterized protein</fullName>
    </submittedName>
</protein>
<reference evidence="2" key="1">
    <citation type="submission" date="2018-02" db="EMBL/GenBank/DDBJ databases">
        <authorList>
            <person name="Hornung B."/>
        </authorList>
    </citation>
    <scope>NUCLEOTIDE SEQUENCE [LARGE SCALE GENOMIC DNA]</scope>
</reference>
<accession>A0A375I188</accession>
<dbReference type="Proteomes" id="UP000265962">
    <property type="component" value="Unassembled WGS sequence"/>
</dbReference>
<organism evidence="1 2">
    <name type="scientific">Propionibacterium ruminifibrarum</name>
    <dbReference type="NCBI Taxonomy" id="1962131"/>
    <lineage>
        <taxon>Bacteria</taxon>
        <taxon>Bacillati</taxon>
        <taxon>Actinomycetota</taxon>
        <taxon>Actinomycetes</taxon>
        <taxon>Propionibacteriales</taxon>
        <taxon>Propionibacteriaceae</taxon>
        <taxon>Propionibacterium</taxon>
    </lineage>
</organism>
<dbReference type="InterPro" id="IPR049249">
    <property type="entry name" value="DUF6882"/>
</dbReference>
<keyword evidence="2" id="KW-1185">Reference proteome</keyword>
<dbReference type="RefSeq" id="WP_119714453.1">
    <property type="nucleotide sequence ID" value="NZ_OMOH01000001.1"/>
</dbReference>
<evidence type="ECO:0000313" key="1">
    <source>
        <dbReference type="EMBL" id="SPF67160.1"/>
    </source>
</evidence>
<dbReference type="Pfam" id="PF21813">
    <property type="entry name" value="DUF6882"/>
    <property type="match status" value="1"/>
</dbReference>
<evidence type="ECO:0000313" key="2">
    <source>
        <dbReference type="Proteomes" id="UP000265962"/>
    </source>
</evidence>
<sequence length="241" mass="27180">MTESPFPVIAPDAPVDHSDLCRFASLHELIVMENQMAFHEWLGEDSNKPFAFDPDQGTLSLGDRTFKAQLLGSLSGLDNTWLWSWANSGYQGNPMIEAAVWLRDASPLHDRVWQLRTAKFPVDEMSSTEGAPAWALQFACFAWLAPRAQYSWSYGSGRAFMTIHDESVPRFEPSPAHFPFRVMDLVKQGVDVTEPVRAYAQWYGLQFTQHEPGGWRIAFADGTVYQAALDEYGRLTNLKSV</sequence>
<name>A0A375I188_9ACTN</name>
<dbReference type="EMBL" id="OMOH01000001">
    <property type="protein sequence ID" value="SPF67160.1"/>
    <property type="molecule type" value="Genomic_DNA"/>
</dbReference>
<dbReference type="OrthoDB" id="7859927at2"/>